<feature type="non-terminal residue" evidence="5">
    <location>
        <position position="1"/>
    </location>
</feature>
<dbReference type="GO" id="GO:0005829">
    <property type="term" value="C:cytosol"/>
    <property type="evidence" value="ECO:0007669"/>
    <property type="project" value="TreeGrafter"/>
</dbReference>
<dbReference type="OrthoDB" id="1733656at2759"/>
<evidence type="ECO:0000256" key="4">
    <source>
        <dbReference type="ARBA" id="ARBA00048707"/>
    </source>
</evidence>
<comment type="catalytic activity">
    <reaction evidence="4">
        <text>an N-acyl-L-alpha-aminoacyl-tRNA + H2O = an N-acyl-L-amino acid + a tRNA + H(+)</text>
        <dbReference type="Rhea" id="RHEA:54448"/>
        <dbReference type="Rhea" id="RHEA-COMP:10123"/>
        <dbReference type="Rhea" id="RHEA-COMP:13883"/>
        <dbReference type="ChEBI" id="CHEBI:15377"/>
        <dbReference type="ChEBI" id="CHEBI:15378"/>
        <dbReference type="ChEBI" id="CHEBI:59874"/>
        <dbReference type="ChEBI" id="CHEBI:78442"/>
        <dbReference type="ChEBI" id="CHEBI:138191"/>
        <dbReference type="EC" id="3.1.1.29"/>
    </reaction>
</comment>
<dbReference type="PANTHER" id="PTHR12649:SF11">
    <property type="entry name" value="PEPTIDYL-TRNA HYDROLASE 2, MITOCHONDRIAL"/>
    <property type="match status" value="1"/>
</dbReference>
<dbReference type="SUPFAM" id="SSF102462">
    <property type="entry name" value="Peptidyl-tRNA hydrolase II"/>
    <property type="match status" value="1"/>
</dbReference>
<dbReference type="EMBL" id="KZ995469">
    <property type="protein sequence ID" value="RKO90601.1"/>
    <property type="molecule type" value="Genomic_DNA"/>
</dbReference>
<evidence type="ECO:0000313" key="6">
    <source>
        <dbReference type="Proteomes" id="UP000269721"/>
    </source>
</evidence>
<proteinExistence type="inferred from homology"/>
<name>A0A4P9WD50_9FUNG</name>
<dbReference type="Gene3D" id="3.40.1490.10">
    <property type="entry name" value="Bit1"/>
    <property type="match status" value="1"/>
</dbReference>
<dbReference type="Proteomes" id="UP000269721">
    <property type="component" value="Unassembled WGS sequence"/>
</dbReference>
<comment type="similarity">
    <text evidence="3">Belongs to the PTH2 family.</text>
</comment>
<organism evidence="5 6">
    <name type="scientific">Blyttiomyces helicus</name>
    <dbReference type="NCBI Taxonomy" id="388810"/>
    <lineage>
        <taxon>Eukaryota</taxon>
        <taxon>Fungi</taxon>
        <taxon>Fungi incertae sedis</taxon>
        <taxon>Chytridiomycota</taxon>
        <taxon>Chytridiomycota incertae sedis</taxon>
        <taxon>Chytridiomycetes</taxon>
        <taxon>Chytridiomycetes incertae sedis</taxon>
        <taxon>Blyttiomyces</taxon>
    </lineage>
</organism>
<evidence type="ECO:0000256" key="1">
    <source>
        <dbReference type="ARBA" id="ARBA00013260"/>
    </source>
</evidence>
<accession>A0A4P9WD50</accession>
<reference evidence="6" key="1">
    <citation type="journal article" date="2018" name="Nat. Microbiol.">
        <title>Leveraging single-cell genomics to expand the fungal tree of life.</title>
        <authorList>
            <person name="Ahrendt S.R."/>
            <person name="Quandt C.A."/>
            <person name="Ciobanu D."/>
            <person name="Clum A."/>
            <person name="Salamov A."/>
            <person name="Andreopoulos B."/>
            <person name="Cheng J.F."/>
            <person name="Woyke T."/>
            <person name="Pelin A."/>
            <person name="Henrissat B."/>
            <person name="Reynolds N.K."/>
            <person name="Benny G.L."/>
            <person name="Smith M.E."/>
            <person name="James T.Y."/>
            <person name="Grigoriev I.V."/>
        </authorList>
    </citation>
    <scope>NUCLEOTIDE SEQUENCE [LARGE SCALE GENOMIC DNA]</scope>
</reference>
<dbReference type="NCBIfam" id="TIGR00283">
    <property type="entry name" value="arch_pth2"/>
    <property type="match status" value="1"/>
</dbReference>
<dbReference type="EC" id="3.1.1.29" evidence="1"/>
<dbReference type="PANTHER" id="PTHR12649">
    <property type="entry name" value="PEPTIDYL-TRNA HYDROLASE 2"/>
    <property type="match status" value="1"/>
</dbReference>
<evidence type="ECO:0000313" key="5">
    <source>
        <dbReference type="EMBL" id="RKO90601.1"/>
    </source>
</evidence>
<gene>
    <name evidence="5" type="ORF">BDK51DRAFT_18915</name>
</gene>
<keyword evidence="6" id="KW-1185">Reference proteome</keyword>
<evidence type="ECO:0000256" key="3">
    <source>
        <dbReference type="ARBA" id="ARBA00038050"/>
    </source>
</evidence>
<dbReference type="InterPro" id="IPR023476">
    <property type="entry name" value="Pep_tRNA_hydro_II_dom_sf"/>
</dbReference>
<dbReference type="InterPro" id="IPR002833">
    <property type="entry name" value="PTH2"/>
</dbReference>
<keyword evidence="2 5" id="KW-0378">Hydrolase</keyword>
<protein>
    <recommendedName>
        <fullName evidence="1">peptidyl-tRNA hydrolase</fullName>
        <ecNumber evidence="1">3.1.1.29</ecNumber>
    </recommendedName>
</protein>
<dbReference type="FunFam" id="3.40.1490.10:FF:000001">
    <property type="entry name" value="Peptidyl-tRNA hydrolase 2"/>
    <property type="match status" value="1"/>
</dbReference>
<dbReference type="Pfam" id="PF01981">
    <property type="entry name" value="PTH2"/>
    <property type="match status" value="1"/>
</dbReference>
<evidence type="ECO:0000256" key="2">
    <source>
        <dbReference type="ARBA" id="ARBA00022801"/>
    </source>
</evidence>
<sequence>LRIDLEMSKGKVAAQCAHAALAAYKAATTGDERSRNFVSDWERTGQAKITLKCPTEDLMVDLARAARSAGLTAQVIRDAGRTQIASGSKTVLAIGPGPVELVDSLTKDLKLY</sequence>
<dbReference type="GO" id="GO:0004045">
    <property type="term" value="F:peptidyl-tRNA hydrolase activity"/>
    <property type="evidence" value="ECO:0007669"/>
    <property type="project" value="UniProtKB-EC"/>
</dbReference>
<dbReference type="AlphaFoldDB" id="A0A4P9WD50"/>